<gene>
    <name evidence="2" type="ORF">HCK00_03690</name>
</gene>
<feature type="compositionally biased region" description="Basic and acidic residues" evidence="1">
    <location>
        <begin position="27"/>
        <end position="36"/>
    </location>
</feature>
<protein>
    <recommendedName>
        <fullName evidence="4">SPOR domain-containing protein</fullName>
    </recommendedName>
</protein>
<name>A0ABX1BPK8_9ACTN</name>
<dbReference type="EMBL" id="JAATEN010000002">
    <property type="protein sequence ID" value="NJP99668.1"/>
    <property type="molecule type" value="Genomic_DNA"/>
</dbReference>
<organism evidence="2 3">
    <name type="scientific">Streptomyces zingiberis</name>
    <dbReference type="NCBI Taxonomy" id="2053010"/>
    <lineage>
        <taxon>Bacteria</taxon>
        <taxon>Bacillati</taxon>
        <taxon>Actinomycetota</taxon>
        <taxon>Actinomycetes</taxon>
        <taxon>Kitasatosporales</taxon>
        <taxon>Streptomycetaceae</taxon>
        <taxon>Streptomyces</taxon>
    </lineage>
</organism>
<comment type="caution">
    <text evidence="2">The sequence shown here is derived from an EMBL/GenBank/DDBJ whole genome shotgun (WGS) entry which is preliminary data.</text>
</comment>
<evidence type="ECO:0000256" key="1">
    <source>
        <dbReference type="SAM" id="MobiDB-lite"/>
    </source>
</evidence>
<sequence>MALFRKRAAGKAGEWYYCLQHGKVEEGPECPAKDRMGPYPTRGEAEHAMETARERNAEWETDPRWHDGDAPPDGARRA</sequence>
<proteinExistence type="predicted"/>
<evidence type="ECO:0000313" key="2">
    <source>
        <dbReference type="EMBL" id="NJP99668.1"/>
    </source>
</evidence>
<feature type="compositionally biased region" description="Basic and acidic residues" evidence="1">
    <location>
        <begin position="43"/>
        <end position="78"/>
    </location>
</feature>
<dbReference type="RefSeq" id="WP_168100261.1">
    <property type="nucleotide sequence ID" value="NZ_JAATEN010000002.1"/>
</dbReference>
<evidence type="ECO:0000313" key="3">
    <source>
        <dbReference type="Proteomes" id="UP000695264"/>
    </source>
</evidence>
<evidence type="ECO:0008006" key="4">
    <source>
        <dbReference type="Google" id="ProtNLM"/>
    </source>
</evidence>
<reference evidence="2 3" key="1">
    <citation type="submission" date="2020-03" db="EMBL/GenBank/DDBJ databases">
        <title>WGS of actinomycetes isolated from Thailand.</title>
        <authorList>
            <person name="Thawai C."/>
        </authorList>
    </citation>
    <scope>NUCLEOTIDE SEQUENCE [LARGE SCALE GENOMIC DNA]</scope>
    <source>
        <strain evidence="2 3">PLAI 1-29</strain>
    </source>
</reference>
<accession>A0ABX1BPK8</accession>
<feature type="region of interest" description="Disordered" evidence="1">
    <location>
        <begin position="27"/>
        <end position="78"/>
    </location>
</feature>
<keyword evidence="3" id="KW-1185">Reference proteome</keyword>
<dbReference type="Proteomes" id="UP000695264">
    <property type="component" value="Unassembled WGS sequence"/>
</dbReference>